<feature type="transmembrane region" description="Helical" evidence="11">
    <location>
        <begin position="247"/>
        <end position="273"/>
    </location>
</feature>
<evidence type="ECO:0000256" key="5">
    <source>
        <dbReference type="ARBA" id="ARBA00022618"/>
    </source>
</evidence>
<feature type="transmembrane region" description="Helical" evidence="11">
    <location>
        <begin position="293"/>
        <end position="319"/>
    </location>
</feature>
<dbReference type="OrthoDB" id="9812531at2"/>
<dbReference type="Pfam" id="PF02687">
    <property type="entry name" value="FtsX"/>
    <property type="match status" value="1"/>
</dbReference>
<keyword evidence="15" id="KW-1185">Reference proteome</keyword>
<dbReference type="GO" id="GO:0051301">
    <property type="term" value="P:cell division"/>
    <property type="evidence" value="ECO:0007669"/>
    <property type="project" value="UniProtKB-KW"/>
</dbReference>
<feature type="transmembrane region" description="Helical" evidence="11">
    <location>
        <begin position="203"/>
        <end position="226"/>
    </location>
</feature>
<evidence type="ECO:0000259" key="13">
    <source>
        <dbReference type="Pfam" id="PF18075"/>
    </source>
</evidence>
<feature type="transmembrane region" description="Helical" evidence="11">
    <location>
        <begin position="39"/>
        <end position="62"/>
    </location>
</feature>
<feature type="domain" description="FtsX extracellular" evidence="13">
    <location>
        <begin position="80"/>
        <end position="166"/>
    </location>
</feature>
<evidence type="ECO:0000313" key="15">
    <source>
        <dbReference type="Proteomes" id="UP000013893"/>
    </source>
</evidence>
<dbReference type="RefSeq" id="WP_015641922.1">
    <property type="nucleotide sequence ID" value="NC_021219.1"/>
</dbReference>
<evidence type="ECO:0000256" key="1">
    <source>
        <dbReference type="ARBA" id="ARBA00004651"/>
    </source>
</evidence>
<evidence type="ECO:0000256" key="10">
    <source>
        <dbReference type="PIRNR" id="PIRNR003097"/>
    </source>
</evidence>
<dbReference type="HOGENOM" id="CLU_073546_4_1_0"/>
<feature type="domain" description="ABC3 transporter permease C-terminal" evidence="12">
    <location>
        <begin position="203"/>
        <end position="322"/>
    </location>
</feature>
<name>R4PXI0_9BACT</name>
<keyword evidence="5 10" id="KW-0132">Cell division</keyword>
<keyword evidence="4 10" id="KW-1003">Cell membrane</keyword>
<dbReference type="Gene3D" id="3.30.70.3040">
    <property type="match status" value="1"/>
</dbReference>
<dbReference type="Pfam" id="PF18075">
    <property type="entry name" value="FtsX_ECD"/>
    <property type="match status" value="1"/>
</dbReference>
<dbReference type="Proteomes" id="UP000013893">
    <property type="component" value="Chromosome"/>
</dbReference>
<protein>
    <recommendedName>
        <fullName evidence="3 10">Cell division protein FtsX</fullName>
    </recommendedName>
</protein>
<dbReference type="STRING" id="1332188.L336_0770"/>
<comment type="similarity">
    <text evidence="2 10">Belongs to the ABC-4 integral membrane protein family. FtsX subfamily.</text>
</comment>
<dbReference type="PANTHER" id="PTHR47755">
    <property type="entry name" value="CELL DIVISION PROTEIN FTSX"/>
    <property type="match status" value="1"/>
</dbReference>
<evidence type="ECO:0000313" key="14">
    <source>
        <dbReference type="EMBL" id="AGL62472.1"/>
    </source>
</evidence>
<gene>
    <name evidence="14" type="ORF">L336_0770</name>
</gene>
<reference evidence="14 15" key="1">
    <citation type="journal article" date="2013" name="Nat. Biotechnol.">
        <title>Genome sequences of rare, uncultured bacteria obtained by differential coverage binning of multiple metagenomes.</title>
        <authorList>
            <person name="Albertsen M."/>
            <person name="Hugenholtz P."/>
            <person name="Skarshewski A."/>
            <person name="Nielsen K.L."/>
            <person name="Tyson G.W."/>
            <person name="Nielsen P.H."/>
        </authorList>
    </citation>
    <scope>NUCLEOTIDE SEQUENCE [LARGE SCALE GENOMIC DNA]</scope>
    <source>
        <strain evidence="14">TM71</strain>
    </source>
</reference>
<evidence type="ECO:0000256" key="2">
    <source>
        <dbReference type="ARBA" id="ARBA00007379"/>
    </source>
</evidence>
<evidence type="ECO:0000256" key="11">
    <source>
        <dbReference type="SAM" id="Phobius"/>
    </source>
</evidence>
<organism evidence="14 15">
    <name type="scientific">Candidatus Saccharimonas aalborgensis</name>
    <dbReference type="NCBI Taxonomy" id="1332188"/>
    <lineage>
        <taxon>Bacteria</taxon>
        <taxon>Candidatus Saccharimonadota</taxon>
        <taxon>Candidatus Saccharimonadia</taxon>
        <taxon>Candidatus Saccharimonadales</taxon>
        <taxon>Candidatus Saccharimonadaceae</taxon>
        <taxon>Candidatus Saccharimonas</taxon>
    </lineage>
</organism>
<keyword evidence="8 10" id="KW-0472">Membrane</keyword>
<dbReference type="PIRSF" id="PIRSF003097">
    <property type="entry name" value="FtsX"/>
    <property type="match status" value="1"/>
</dbReference>
<evidence type="ECO:0000259" key="12">
    <source>
        <dbReference type="Pfam" id="PF02687"/>
    </source>
</evidence>
<dbReference type="KEGG" id="saal:L336_0770"/>
<comment type="subcellular location">
    <subcellularLocation>
        <location evidence="1">Cell membrane</location>
        <topology evidence="1">Multi-pass membrane protein</topology>
    </subcellularLocation>
</comment>
<evidence type="ECO:0000256" key="4">
    <source>
        <dbReference type="ARBA" id="ARBA00022475"/>
    </source>
</evidence>
<dbReference type="GO" id="GO:0005886">
    <property type="term" value="C:plasma membrane"/>
    <property type="evidence" value="ECO:0007669"/>
    <property type="project" value="UniProtKB-SubCell"/>
</dbReference>
<dbReference type="PANTHER" id="PTHR47755:SF1">
    <property type="entry name" value="CELL DIVISION PROTEIN FTSX"/>
    <property type="match status" value="1"/>
</dbReference>
<evidence type="ECO:0000256" key="7">
    <source>
        <dbReference type="ARBA" id="ARBA00022989"/>
    </source>
</evidence>
<evidence type="ECO:0000256" key="8">
    <source>
        <dbReference type="ARBA" id="ARBA00023136"/>
    </source>
</evidence>
<evidence type="ECO:0000256" key="6">
    <source>
        <dbReference type="ARBA" id="ARBA00022692"/>
    </source>
</evidence>
<evidence type="ECO:0000256" key="9">
    <source>
        <dbReference type="ARBA" id="ARBA00023306"/>
    </source>
</evidence>
<dbReference type="AlphaFoldDB" id="R4PXI0"/>
<dbReference type="InterPro" id="IPR004513">
    <property type="entry name" value="FtsX"/>
</dbReference>
<keyword evidence="9 10" id="KW-0131">Cell cycle</keyword>
<sequence>MSRSSTNAKALAGQKRHRRQWLTFVRMCRYGINNFSRNAWLTIAATAVMTITLVIIFITVAAQNILSDTTDVIGRRLPRSIFLKPDTTKEQAQPIVDQLSSLANVESVAYSSSEENRAQFAVDNKTDQNTLNALTEASNRIPAKLSINLKDVNNTSQLISFVNDNETLKKYIDPIRKPTFMGDRRAPTETIASWTQFAQKLGIIASVVFVSISSLIIFNTIRMAIFNRKEEIQMMKLIGAEKSFIRGPFVVEAIVYGFIAAVLATVLGVAIMYSSSESLKSYGVPMQGTVDMMTMYIGFILLGMILLGALIGTISSLLATRRYLKL</sequence>
<keyword evidence="6 11" id="KW-0812">Transmembrane</keyword>
<dbReference type="InterPro" id="IPR040690">
    <property type="entry name" value="FtsX_ECD"/>
</dbReference>
<dbReference type="InterPro" id="IPR003838">
    <property type="entry name" value="ABC3_permease_C"/>
</dbReference>
<evidence type="ECO:0000256" key="3">
    <source>
        <dbReference type="ARBA" id="ARBA00021907"/>
    </source>
</evidence>
<dbReference type="EMBL" id="CP005957">
    <property type="protein sequence ID" value="AGL62472.1"/>
    <property type="molecule type" value="Genomic_DNA"/>
</dbReference>
<accession>R4PXI0</accession>
<proteinExistence type="inferred from homology"/>
<keyword evidence="7 11" id="KW-1133">Transmembrane helix</keyword>